<dbReference type="EC" id="6.3.4.18" evidence="5 6"/>
<protein>
    <recommendedName>
        <fullName evidence="5 6">N5-carboxyaminoimidazole ribonucleotide synthase</fullName>
        <shortName evidence="5 6">N5-CAIR synthase</shortName>
        <ecNumber evidence="5 6">6.3.4.18</ecNumber>
    </recommendedName>
    <alternativeName>
        <fullName evidence="5 6">5-(carboxyamino)imidazole ribonucleotide synthetase</fullName>
    </alternativeName>
</protein>
<dbReference type="InterPro" id="IPR040686">
    <property type="entry name" value="PurK_C"/>
</dbReference>
<feature type="binding site" evidence="5">
    <location>
        <begin position="189"/>
        <end position="192"/>
    </location>
    <ligand>
        <name>ATP</name>
        <dbReference type="ChEBI" id="CHEBI:30616"/>
    </ligand>
</feature>
<dbReference type="Proteomes" id="UP000682739">
    <property type="component" value="Chromosome"/>
</dbReference>
<dbReference type="InterPro" id="IPR005875">
    <property type="entry name" value="PurK"/>
</dbReference>
<dbReference type="Gene3D" id="3.30.1490.20">
    <property type="entry name" value="ATP-grasp fold, A domain"/>
    <property type="match status" value="1"/>
</dbReference>
<keyword evidence="9" id="KW-1185">Reference proteome</keyword>
<dbReference type="GO" id="GO:0034028">
    <property type="term" value="F:5-(carboxyamino)imidazole ribonucleotide synthase activity"/>
    <property type="evidence" value="ECO:0007669"/>
    <property type="project" value="UniProtKB-UniRule"/>
</dbReference>
<feature type="binding site" evidence="5">
    <location>
        <begin position="274"/>
        <end position="275"/>
    </location>
    <ligand>
        <name>ATP</name>
        <dbReference type="ChEBI" id="CHEBI:30616"/>
    </ligand>
</feature>
<proteinExistence type="inferred from homology"/>
<feature type="binding site" evidence="5">
    <location>
        <begin position="154"/>
        <end position="160"/>
    </location>
    <ligand>
        <name>ATP</name>
        <dbReference type="ChEBI" id="CHEBI:30616"/>
    </ligand>
</feature>
<keyword evidence="3 5" id="KW-0658">Purine biosynthesis</keyword>
<name>A0A975DDR5_9GAMM</name>
<organism evidence="8 9">
    <name type="scientific">Psychrosphaera ytuae</name>
    <dbReference type="NCBI Taxonomy" id="2820710"/>
    <lineage>
        <taxon>Bacteria</taxon>
        <taxon>Pseudomonadati</taxon>
        <taxon>Pseudomonadota</taxon>
        <taxon>Gammaproteobacteria</taxon>
        <taxon>Alteromonadales</taxon>
        <taxon>Pseudoalteromonadaceae</taxon>
        <taxon>Psychrosphaera</taxon>
    </lineage>
</organism>
<evidence type="ECO:0000256" key="4">
    <source>
        <dbReference type="ARBA" id="ARBA00022840"/>
    </source>
</evidence>
<dbReference type="GO" id="GO:0046872">
    <property type="term" value="F:metal ion binding"/>
    <property type="evidence" value="ECO:0007669"/>
    <property type="project" value="InterPro"/>
</dbReference>
<dbReference type="GO" id="GO:0005829">
    <property type="term" value="C:cytosol"/>
    <property type="evidence" value="ECO:0007669"/>
    <property type="project" value="TreeGrafter"/>
</dbReference>
<dbReference type="HAMAP" id="MF_01928">
    <property type="entry name" value="PurK"/>
    <property type="match status" value="1"/>
</dbReference>
<dbReference type="NCBIfam" id="NF004679">
    <property type="entry name" value="PRK06019.1-5"/>
    <property type="match status" value="1"/>
</dbReference>
<dbReference type="PANTHER" id="PTHR11609">
    <property type="entry name" value="PURINE BIOSYNTHESIS PROTEIN 6/7, PUR6/7"/>
    <property type="match status" value="1"/>
</dbReference>
<feature type="domain" description="ATP-grasp" evidence="7">
    <location>
        <begin position="113"/>
        <end position="304"/>
    </location>
</feature>
<dbReference type="RefSeq" id="WP_208833078.1">
    <property type="nucleotide sequence ID" value="NZ_CP072110.1"/>
</dbReference>
<dbReference type="SUPFAM" id="SSF52440">
    <property type="entry name" value="PreATP-grasp domain"/>
    <property type="match status" value="1"/>
</dbReference>
<comment type="function">
    <text evidence="6">Catalyzes the ATP-dependent conversion of 5-aminoimidazole ribonucleotide (AIR) and HCO(3)- to N5-carboxyaminoimidazole ribonucleotide (N5-CAIR).</text>
</comment>
<dbReference type="SUPFAM" id="SSF51246">
    <property type="entry name" value="Rudiment single hybrid motif"/>
    <property type="match status" value="1"/>
</dbReference>
<comment type="similarity">
    <text evidence="5 6">Belongs to the PurK/PurT family.</text>
</comment>
<dbReference type="KEGG" id="psym:J1N51_06265"/>
<keyword evidence="4 5" id="KW-0067">ATP-binding</keyword>
<gene>
    <name evidence="5 6" type="primary">purK</name>
    <name evidence="8" type="ORF">J1N51_06265</name>
</gene>
<dbReference type="Gene3D" id="3.40.50.20">
    <property type="match status" value="1"/>
</dbReference>
<evidence type="ECO:0000256" key="1">
    <source>
        <dbReference type="ARBA" id="ARBA00022598"/>
    </source>
</evidence>
<dbReference type="GO" id="GO:0005524">
    <property type="term" value="F:ATP binding"/>
    <property type="evidence" value="ECO:0007669"/>
    <property type="project" value="UniProtKB-UniRule"/>
</dbReference>
<dbReference type="NCBIfam" id="TIGR01161">
    <property type="entry name" value="purK"/>
    <property type="match status" value="1"/>
</dbReference>
<dbReference type="InterPro" id="IPR011054">
    <property type="entry name" value="Rudment_hybrid_motif"/>
</dbReference>
<dbReference type="SUPFAM" id="SSF56059">
    <property type="entry name" value="Glutathione synthetase ATP-binding domain-like"/>
    <property type="match status" value="1"/>
</dbReference>
<dbReference type="Gene3D" id="3.30.470.20">
    <property type="entry name" value="ATP-grasp fold, B domain"/>
    <property type="match status" value="1"/>
</dbReference>
<reference evidence="8" key="1">
    <citation type="submission" date="2021-03" db="EMBL/GenBank/DDBJ databases">
        <title>Description of Psychrosphaera ytuae sp. nov. isolated from deep sea sediment of South China Sea.</title>
        <authorList>
            <person name="Zhang J."/>
            <person name="Xu X.-D."/>
        </authorList>
    </citation>
    <scope>NUCLEOTIDE SEQUENCE</scope>
    <source>
        <strain evidence="8">MTZ26</strain>
    </source>
</reference>
<dbReference type="Pfam" id="PF22660">
    <property type="entry name" value="RS_preATP-grasp-like"/>
    <property type="match status" value="1"/>
</dbReference>
<feature type="binding site" evidence="5">
    <location>
        <position position="197"/>
    </location>
    <ligand>
        <name>ATP</name>
        <dbReference type="ChEBI" id="CHEBI:30616"/>
    </ligand>
</feature>
<dbReference type="FunFam" id="3.30.470.20:FF:000029">
    <property type="entry name" value="N5-carboxyaminoimidazole ribonucleotide synthase"/>
    <property type="match status" value="1"/>
</dbReference>
<dbReference type="PANTHER" id="PTHR11609:SF5">
    <property type="entry name" value="PHOSPHORIBOSYLAMINOIMIDAZOLE CARBOXYLASE"/>
    <property type="match status" value="1"/>
</dbReference>
<dbReference type="Pfam" id="PF17769">
    <property type="entry name" value="PurK_C"/>
    <property type="match status" value="1"/>
</dbReference>
<evidence type="ECO:0000313" key="8">
    <source>
        <dbReference type="EMBL" id="QTH65043.1"/>
    </source>
</evidence>
<dbReference type="InterPro" id="IPR054350">
    <property type="entry name" value="PurT/PurK_preATP-grasp"/>
</dbReference>
<dbReference type="InterPro" id="IPR011761">
    <property type="entry name" value="ATP-grasp"/>
</dbReference>
<dbReference type="Pfam" id="PF02222">
    <property type="entry name" value="ATP-grasp"/>
    <property type="match status" value="1"/>
</dbReference>
<dbReference type="PROSITE" id="PS50975">
    <property type="entry name" value="ATP_GRASP"/>
    <property type="match status" value="1"/>
</dbReference>
<sequence>MAQSYFSDTSIVKSESDLIVILGHGQLARMMYLEATQLGLNIVAVNANTKEVVNPVNKSVLPLSVDEAFSAAVAITSEFEHLPLELVEKAEATGKFLPNAKAIAAGADRIVEKQLLAGLNINNCQHVIIRQLDDLEIAKAELGERIILKTSRDGYDGYGQWRIFSDQDFVNIKQELHSHNFDKMPLVAERCINFQRELSLIGITDKNGNHLFYPLTENHHADGQLVLSIAPAPKVTPELQQKAEIAYKKISEQLDYCGVLAIEFFQVGEDLLVNEIAPRVHNSGHWTQQGCATSQFENHIRAVAGFPLGSTKVLSPVAMINYVGHAKPKADLFAVPNVHLHWYDKSVRPKRKMGHINVVGNTAEQLLQTVRQVKAFIPEGLAKNLAPLLNQ</sequence>
<dbReference type="EMBL" id="CP072110">
    <property type="protein sequence ID" value="QTH65043.1"/>
    <property type="molecule type" value="Genomic_DNA"/>
</dbReference>
<dbReference type="InterPro" id="IPR003135">
    <property type="entry name" value="ATP-grasp_carboxylate-amine"/>
</dbReference>
<feature type="binding site" evidence="5">
    <location>
        <position position="109"/>
    </location>
    <ligand>
        <name>ATP</name>
        <dbReference type="ChEBI" id="CHEBI:30616"/>
    </ligand>
</feature>
<evidence type="ECO:0000256" key="6">
    <source>
        <dbReference type="RuleBase" id="RU361200"/>
    </source>
</evidence>
<keyword evidence="1 5" id="KW-0436">Ligase</keyword>
<dbReference type="GO" id="GO:0004638">
    <property type="term" value="F:phosphoribosylaminoimidazole carboxylase activity"/>
    <property type="evidence" value="ECO:0007669"/>
    <property type="project" value="InterPro"/>
</dbReference>
<accession>A0A975DDR5</accession>
<dbReference type="GO" id="GO:0006189">
    <property type="term" value="P:'de novo' IMP biosynthetic process"/>
    <property type="evidence" value="ECO:0007669"/>
    <property type="project" value="UniProtKB-UniRule"/>
</dbReference>
<evidence type="ECO:0000256" key="3">
    <source>
        <dbReference type="ARBA" id="ARBA00022755"/>
    </source>
</evidence>
<feature type="binding site" evidence="5">
    <location>
        <position position="220"/>
    </location>
    <ligand>
        <name>ATP</name>
        <dbReference type="ChEBI" id="CHEBI:30616"/>
    </ligand>
</feature>
<feature type="binding site" evidence="5">
    <location>
        <position position="149"/>
    </location>
    <ligand>
        <name>ATP</name>
        <dbReference type="ChEBI" id="CHEBI:30616"/>
    </ligand>
</feature>
<comment type="catalytic activity">
    <reaction evidence="5 6">
        <text>5-amino-1-(5-phospho-beta-D-ribosyl)imidazole + hydrogencarbonate + ATP = 5-carboxyamino-1-(5-phospho-D-ribosyl)imidazole + ADP + phosphate + 2 H(+)</text>
        <dbReference type="Rhea" id="RHEA:19317"/>
        <dbReference type="ChEBI" id="CHEBI:15378"/>
        <dbReference type="ChEBI" id="CHEBI:17544"/>
        <dbReference type="ChEBI" id="CHEBI:30616"/>
        <dbReference type="ChEBI" id="CHEBI:43474"/>
        <dbReference type="ChEBI" id="CHEBI:58730"/>
        <dbReference type="ChEBI" id="CHEBI:137981"/>
        <dbReference type="ChEBI" id="CHEBI:456216"/>
        <dbReference type="EC" id="6.3.4.18"/>
    </reaction>
</comment>
<comment type="subunit">
    <text evidence="5 6">Homodimer.</text>
</comment>
<evidence type="ECO:0000313" key="9">
    <source>
        <dbReference type="Proteomes" id="UP000682739"/>
    </source>
</evidence>
<dbReference type="InterPro" id="IPR016185">
    <property type="entry name" value="PreATP-grasp_dom_sf"/>
</dbReference>
<evidence type="ECO:0000256" key="5">
    <source>
        <dbReference type="HAMAP-Rule" id="MF_01928"/>
    </source>
</evidence>
<evidence type="ECO:0000256" key="2">
    <source>
        <dbReference type="ARBA" id="ARBA00022741"/>
    </source>
</evidence>
<comment type="pathway">
    <text evidence="5 6">Purine metabolism; IMP biosynthesis via de novo pathway; 5-amino-1-(5-phospho-D-ribosyl)imidazole-4-carboxylate from 5-amino-1-(5-phospho-D-ribosyl)imidazole (N5-CAIR route): step 1/2.</text>
</comment>
<dbReference type="InterPro" id="IPR013815">
    <property type="entry name" value="ATP_grasp_subdomain_1"/>
</dbReference>
<comment type="function">
    <text evidence="5">Catalyzes the ATP-dependent conversion of 5-aminoimidazole ribonucleotide (AIR) and HCO(3)(-) to N5-carboxyaminoimidazole ribonucleotide (N5-CAIR).</text>
</comment>
<keyword evidence="2 5" id="KW-0547">Nucleotide-binding</keyword>
<dbReference type="AlphaFoldDB" id="A0A975DDR5"/>
<evidence type="ECO:0000259" key="7">
    <source>
        <dbReference type="PROSITE" id="PS50975"/>
    </source>
</evidence>